<accession>A0ABT5R865</accession>
<organism evidence="1 2">
    <name type="scientific">Enterovibrio gelatinilyticus</name>
    <dbReference type="NCBI Taxonomy" id="2899819"/>
    <lineage>
        <taxon>Bacteria</taxon>
        <taxon>Pseudomonadati</taxon>
        <taxon>Pseudomonadota</taxon>
        <taxon>Gammaproteobacteria</taxon>
        <taxon>Vibrionales</taxon>
        <taxon>Vibrionaceae</taxon>
        <taxon>Enterovibrio</taxon>
    </lineage>
</organism>
<comment type="caution">
    <text evidence="1">The sequence shown here is derived from an EMBL/GenBank/DDBJ whole genome shotgun (WGS) entry which is preliminary data.</text>
</comment>
<dbReference type="EMBL" id="JAJUBC010000098">
    <property type="protein sequence ID" value="MDD1796453.1"/>
    <property type="molecule type" value="Genomic_DNA"/>
</dbReference>
<dbReference type="SUPFAM" id="SSF103032">
    <property type="entry name" value="Hypothetical protein YwqG"/>
    <property type="match status" value="1"/>
</dbReference>
<protein>
    <recommendedName>
        <fullName evidence="3">DUF1963 domain-containing protein</fullName>
    </recommendedName>
</protein>
<reference evidence="1" key="1">
    <citation type="submission" date="2021-12" db="EMBL/GenBank/DDBJ databases">
        <title>Enterovibrio ZSDZ35 sp. nov. and Enterovibrio ZSDZ42 sp. nov., isolated from coastal seawater in Qingdao.</title>
        <authorList>
            <person name="Zhang P."/>
        </authorList>
    </citation>
    <scope>NUCLEOTIDE SEQUENCE</scope>
    <source>
        <strain evidence="1">ZSDZ42</strain>
    </source>
</reference>
<evidence type="ECO:0000313" key="1">
    <source>
        <dbReference type="EMBL" id="MDD1796453.1"/>
    </source>
</evidence>
<evidence type="ECO:0000313" key="2">
    <source>
        <dbReference type="Proteomes" id="UP001149400"/>
    </source>
</evidence>
<dbReference type="RefSeq" id="WP_274167172.1">
    <property type="nucleotide sequence ID" value="NZ_JAJUBC010000098.1"/>
</dbReference>
<dbReference type="InterPro" id="IPR015315">
    <property type="entry name" value="DUF1963"/>
</dbReference>
<sequence length="227" mass="25953">MNDFESHLSSLGSESIKAVLQNRCSEGFSSRTGGTFYDVSGNEWPMGADAPLRPLLQIVVDELPNIPEQISHLMGICIYIDNDYVTFDILSEEGSEFVVREIPKGSNITPLVNPAQKKFEAKDIKWETFTDYPSSSDFFEWLDNQNIDYDYESKELEKALERYRNYGFSKINGWPTTIQGPSYDKPNTKGCAIQISLDIEIPFGDSTVFKIEWGSKIKNWYCMWETC</sequence>
<dbReference type="Proteomes" id="UP001149400">
    <property type="component" value="Unassembled WGS sequence"/>
</dbReference>
<dbReference type="Gene3D" id="2.30.320.10">
    <property type="entry name" value="YwqG-like"/>
    <property type="match status" value="1"/>
</dbReference>
<name>A0ABT5R865_9GAMM</name>
<dbReference type="Pfam" id="PF09234">
    <property type="entry name" value="DUF1963"/>
    <property type="match status" value="1"/>
</dbReference>
<proteinExistence type="predicted"/>
<evidence type="ECO:0008006" key="3">
    <source>
        <dbReference type="Google" id="ProtNLM"/>
    </source>
</evidence>
<dbReference type="InterPro" id="IPR035948">
    <property type="entry name" value="YwqG-like_sf"/>
</dbReference>
<keyword evidence="2" id="KW-1185">Reference proteome</keyword>
<gene>
    <name evidence="1" type="ORF">LRP50_25390</name>
</gene>